<dbReference type="OrthoDB" id="162096at2"/>
<evidence type="ECO:0000313" key="3">
    <source>
        <dbReference type="EMBL" id="GCE30199.1"/>
    </source>
</evidence>
<dbReference type="InterPro" id="IPR012349">
    <property type="entry name" value="Split_barrel_FMN-bd"/>
</dbReference>
<comment type="caution">
    <text evidence="3">The sequence shown here is derived from an EMBL/GenBank/DDBJ whole genome shotgun (WGS) entry which is preliminary data.</text>
</comment>
<reference evidence="4" key="1">
    <citation type="submission" date="2018-12" db="EMBL/GenBank/DDBJ databases">
        <title>Tengunoibacter tsumagoiensis gen. nov., sp. nov., Dictyobacter kobayashii sp. nov., D. alpinus sp. nov., and D. joshuensis sp. nov. and description of Dictyobacteraceae fam. nov. within the order Ktedonobacterales isolated from Tengu-no-mugimeshi.</title>
        <authorList>
            <person name="Wang C.M."/>
            <person name="Zheng Y."/>
            <person name="Sakai Y."/>
            <person name="Toyoda A."/>
            <person name="Minakuchi Y."/>
            <person name="Abe K."/>
            <person name="Yokota A."/>
            <person name="Yabe S."/>
        </authorList>
    </citation>
    <scope>NUCLEOTIDE SEQUENCE [LARGE SCALE GENOMIC DNA]</scope>
    <source>
        <strain evidence="4">Uno16</strain>
    </source>
</reference>
<evidence type="ECO:0008006" key="5">
    <source>
        <dbReference type="Google" id="ProtNLM"/>
    </source>
</evidence>
<evidence type="ECO:0000256" key="2">
    <source>
        <dbReference type="ARBA" id="ARBA00049106"/>
    </source>
</evidence>
<dbReference type="EMBL" id="BIFT01000002">
    <property type="protein sequence ID" value="GCE30199.1"/>
    <property type="molecule type" value="Genomic_DNA"/>
</dbReference>
<dbReference type="PANTHER" id="PTHR39428">
    <property type="entry name" value="F420H(2)-DEPENDENT QUINONE REDUCTASE RV1261C"/>
    <property type="match status" value="1"/>
</dbReference>
<dbReference type="PANTHER" id="PTHR39428:SF1">
    <property type="entry name" value="F420H(2)-DEPENDENT QUINONE REDUCTASE RV1261C"/>
    <property type="match status" value="1"/>
</dbReference>
<keyword evidence="4" id="KW-1185">Reference proteome</keyword>
<accession>A0A402BFV9</accession>
<dbReference type="Pfam" id="PF04075">
    <property type="entry name" value="F420H2_quin_red"/>
    <property type="match status" value="1"/>
</dbReference>
<organism evidence="3 4">
    <name type="scientific">Dictyobacter alpinus</name>
    <dbReference type="NCBI Taxonomy" id="2014873"/>
    <lineage>
        <taxon>Bacteria</taxon>
        <taxon>Bacillati</taxon>
        <taxon>Chloroflexota</taxon>
        <taxon>Ktedonobacteria</taxon>
        <taxon>Ktedonobacterales</taxon>
        <taxon>Dictyobacteraceae</taxon>
        <taxon>Dictyobacter</taxon>
    </lineage>
</organism>
<comment type="catalytic activity">
    <reaction evidence="2">
        <text>oxidized coenzyme F420-(gamma-L-Glu)(n) + a quinol + H(+) = reduced coenzyme F420-(gamma-L-Glu)(n) + a quinone</text>
        <dbReference type="Rhea" id="RHEA:39663"/>
        <dbReference type="Rhea" id="RHEA-COMP:12939"/>
        <dbReference type="Rhea" id="RHEA-COMP:14378"/>
        <dbReference type="ChEBI" id="CHEBI:15378"/>
        <dbReference type="ChEBI" id="CHEBI:24646"/>
        <dbReference type="ChEBI" id="CHEBI:132124"/>
        <dbReference type="ChEBI" id="CHEBI:133980"/>
        <dbReference type="ChEBI" id="CHEBI:139511"/>
    </reaction>
</comment>
<dbReference type="InterPro" id="IPR004378">
    <property type="entry name" value="F420H2_quin_Rdtase"/>
</dbReference>
<dbReference type="RefSeq" id="WP_126630350.1">
    <property type="nucleotide sequence ID" value="NZ_BIFT01000002.1"/>
</dbReference>
<protein>
    <recommendedName>
        <fullName evidence="5">Nitroreductase</fullName>
    </recommendedName>
</protein>
<dbReference type="Gene3D" id="2.30.110.10">
    <property type="entry name" value="Electron Transport, Fmn-binding Protein, Chain A"/>
    <property type="match status" value="1"/>
</dbReference>
<evidence type="ECO:0000313" key="4">
    <source>
        <dbReference type="Proteomes" id="UP000287171"/>
    </source>
</evidence>
<name>A0A402BFV9_9CHLR</name>
<proteinExistence type="inferred from homology"/>
<dbReference type="NCBIfam" id="TIGR00026">
    <property type="entry name" value="hi_GC_TIGR00026"/>
    <property type="match status" value="1"/>
</dbReference>
<sequence>MNDWQKRNQQVIEDFRAHAGHVEGWSPLVLITMKGAKTGQERIVPLMRVQDGDRVLAVASKGGSPKHPEWYNNLVANPDVTVENGHDTYPATARILTGTEREKAFELAAKVFPPYAEYQQKTSREIPVFAIERTAK</sequence>
<dbReference type="Proteomes" id="UP000287171">
    <property type="component" value="Unassembled WGS sequence"/>
</dbReference>
<dbReference type="GO" id="GO:0005886">
    <property type="term" value="C:plasma membrane"/>
    <property type="evidence" value="ECO:0007669"/>
    <property type="project" value="TreeGrafter"/>
</dbReference>
<evidence type="ECO:0000256" key="1">
    <source>
        <dbReference type="ARBA" id="ARBA00008710"/>
    </source>
</evidence>
<gene>
    <name evidence="3" type="ORF">KDA_56830</name>
</gene>
<dbReference type="GO" id="GO:0016491">
    <property type="term" value="F:oxidoreductase activity"/>
    <property type="evidence" value="ECO:0007669"/>
    <property type="project" value="InterPro"/>
</dbReference>
<dbReference type="GO" id="GO:0070967">
    <property type="term" value="F:coenzyme F420 binding"/>
    <property type="evidence" value="ECO:0007669"/>
    <property type="project" value="TreeGrafter"/>
</dbReference>
<dbReference type="SUPFAM" id="SSF50475">
    <property type="entry name" value="FMN-binding split barrel"/>
    <property type="match status" value="1"/>
</dbReference>
<comment type="similarity">
    <text evidence="1">Belongs to the F420H(2)-dependent quinone reductase family.</text>
</comment>
<dbReference type="AlphaFoldDB" id="A0A402BFV9"/>